<reference evidence="1 2" key="1">
    <citation type="journal article" date="2013" name="PLoS Genet.">
        <title>The genome and development-dependent transcriptomes of Pyronema confluens: a window into fungal evolution.</title>
        <authorList>
            <person name="Traeger S."/>
            <person name="Altegoer F."/>
            <person name="Freitag M."/>
            <person name="Gabaldon T."/>
            <person name="Kempken F."/>
            <person name="Kumar A."/>
            <person name="Marcet-Houben M."/>
            <person name="Poggeler S."/>
            <person name="Stajich J.E."/>
            <person name="Nowrousian M."/>
        </authorList>
    </citation>
    <scope>NUCLEOTIDE SEQUENCE [LARGE SCALE GENOMIC DNA]</scope>
    <source>
        <strain evidence="2">CBS 100304</strain>
        <tissue evidence="1">Vegetative mycelium</tissue>
    </source>
</reference>
<gene>
    <name evidence="1" type="ORF">PCON_02716</name>
</gene>
<evidence type="ECO:0000313" key="1">
    <source>
        <dbReference type="EMBL" id="CCX04536.1"/>
    </source>
</evidence>
<dbReference type="EMBL" id="HF935208">
    <property type="protein sequence ID" value="CCX04536.1"/>
    <property type="molecule type" value="Genomic_DNA"/>
</dbReference>
<accession>U4KUS9</accession>
<sequence>MMNSPYLYFHPRDTSGITIRLRETRSNACPTGHPSGGAGELEVVFVTQLSLSITSQKLELATAVRDSSDTRVMNGSTTTTNYVQLSTRIEFFTLNIFS</sequence>
<proteinExistence type="predicted"/>
<organism evidence="1 2">
    <name type="scientific">Pyronema omphalodes (strain CBS 100304)</name>
    <name type="common">Pyronema confluens</name>
    <dbReference type="NCBI Taxonomy" id="1076935"/>
    <lineage>
        <taxon>Eukaryota</taxon>
        <taxon>Fungi</taxon>
        <taxon>Dikarya</taxon>
        <taxon>Ascomycota</taxon>
        <taxon>Pezizomycotina</taxon>
        <taxon>Pezizomycetes</taxon>
        <taxon>Pezizales</taxon>
        <taxon>Pyronemataceae</taxon>
        <taxon>Pyronema</taxon>
    </lineage>
</organism>
<evidence type="ECO:0000313" key="2">
    <source>
        <dbReference type="Proteomes" id="UP000018144"/>
    </source>
</evidence>
<dbReference type="Proteomes" id="UP000018144">
    <property type="component" value="Unassembled WGS sequence"/>
</dbReference>
<name>U4KUS9_PYROM</name>
<keyword evidence="2" id="KW-1185">Reference proteome</keyword>
<protein>
    <submittedName>
        <fullName evidence="1">Uncharacterized protein</fullName>
    </submittedName>
</protein>
<dbReference type="AlphaFoldDB" id="U4KUS9"/>